<dbReference type="PANTHER" id="PTHR22792">
    <property type="entry name" value="LUPUS LA PROTEIN-RELATED"/>
    <property type="match status" value="1"/>
</dbReference>
<keyword evidence="7" id="KW-1185">Reference proteome</keyword>
<feature type="compositionally biased region" description="Basic and acidic residues" evidence="4">
    <location>
        <begin position="1114"/>
        <end position="1136"/>
    </location>
</feature>
<name>A0A8J2NZU9_9HEXA</name>
<organism evidence="6 7">
    <name type="scientific">Allacma fusca</name>
    <dbReference type="NCBI Taxonomy" id="39272"/>
    <lineage>
        <taxon>Eukaryota</taxon>
        <taxon>Metazoa</taxon>
        <taxon>Ecdysozoa</taxon>
        <taxon>Arthropoda</taxon>
        <taxon>Hexapoda</taxon>
        <taxon>Collembola</taxon>
        <taxon>Symphypleona</taxon>
        <taxon>Sminthuridae</taxon>
        <taxon>Allacma</taxon>
    </lineage>
</organism>
<keyword evidence="2 3" id="KW-0694">RNA-binding</keyword>
<dbReference type="GO" id="GO:0003730">
    <property type="term" value="F:mRNA 3'-UTR binding"/>
    <property type="evidence" value="ECO:0007669"/>
    <property type="project" value="TreeGrafter"/>
</dbReference>
<evidence type="ECO:0000256" key="2">
    <source>
        <dbReference type="ARBA" id="ARBA00022884"/>
    </source>
</evidence>
<feature type="compositionally biased region" description="Basic and acidic residues" evidence="4">
    <location>
        <begin position="7"/>
        <end position="19"/>
    </location>
</feature>
<dbReference type="PROSITE" id="PS50961">
    <property type="entry name" value="HTH_LA"/>
    <property type="match status" value="1"/>
</dbReference>
<reference evidence="6" key="1">
    <citation type="submission" date="2021-06" db="EMBL/GenBank/DDBJ databases">
        <authorList>
            <person name="Hodson N. C."/>
            <person name="Mongue J. A."/>
            <person name="Jaron S. K."/>
        </authorList>
    </citation>
    <scope>NUCLEOTIDE SEQUENCE</scope>
</reference>
<dbReference type="Pfam" id="PF05383">
    <property type="entry name" value="La"/>
    <property type="match status" value="1"/>
</dbReference>
<dbReference type="EMBL" id="CAJVCH010123198">
    <property type="protein sequence ID" value="CAG7725523.1"/>
    <property type="molecule type" value="Genomic_DNA"/>
</dbReference>
<feature type="compositionally biased region" description="Low complexity" evidence="4">
    <location>
        <begin position="23"/>
        <end position="39"/>
    </location>
</feature>
<dbReference type="Proteomes" id="UP000708208">
    <property type="component" value="Unassembled WGS sequence"/>
</dbReference>
<feature type="compositionally biased region" description="Low complexity" evidence="4">
    <location>
        <begin position="1069"/>
        <end position="1082"/>
    </location>
</feature>
<feature type="region of interest" description="Disordered" evidence="4">
    <location>
        <begin position="556"/>
        <end position="672"/>
    </location>
</feature>
<gene>
    <name evidence="6" type="ORF">AFUS01_LOCUS14477</name>
</gene>
<dbReference type="InterPro" id="IPR006630">
    <property type="entry name" value="La_HTH"/>
</dbReference>
<keyword evidence="1" id="KW-0597">Phosphoprotein</keyword>
<comment type="caution">
    <text evidence="6">The sequence shown here is derived from an EMBL/GenBank/DDBJ whole genome shotgun (WGS) entry which is preliminary data.</text>
</comment>
<feature type="compositionally biased region" description="Polar residues" evidence="4">
    <location>
        <begin position="693"/>
        <end position="707"/>
    </location>
</feature>
<feature type="region of interest" description="Disordered" evidence="4">
    <location>
        <begin position="693"/>
        <end position="750"/>
    </location>
</feature>
<accession>A0A8J2NZU9</accession>
<dbReference type="SMART" id="SM00715">
    <property type="entry name" value="LA"/>
    <property type="match status" value="1"/>
</dbReference>
<evidence type="ECO:0000256" key="4">
    <source>
        <dbReference type="SAM" id="MobiDB-lite"/>
    </source>
</evidence>
<feature type="compositionally biased region" description="Low complexity" evidence="4">
    <location>
        <begin position="615"/>
        <end position="633"/>
    </location>
</feature>
<feature type="compositionally biased region" description="Polar residues" evidence="4">
    <location>
        <begin position="993"/>
        <end position="1012"/>
    </location>
</feature>
<dbReference type="CDD" id="cd12430">
    <property type="entry name" value="RRM_LARP4_5_like"/>
    <property type="match status" value="1"/>
</dbReference>
<evidence type="ECO:0000313" key="6">
    <source>
        <dbReference type="EMBL" id="CAG7725523.1"/>
    </source>
</evidence>
<dbReference type="InterPro" id="IPR045180">
    <property type="entry name" value="La_dom_prot"/>
</dbReference>
<dbReference type="GO" id="GO:0010494">
    <property type="term" value="C:cytoplasmic stress granule"/>
    <property type="evidence" value="ECO:0007669"/>
    <property type="project" value="TreeGrafter"/>
</dbReference>
<evidence type="ECO:0000259" key="5">
    <source>
        <dbReference type="PROSITE" id="PS50961"/>
    </source>
</evidence>
<feature type="region of interest" description="Disordered" evidence="4">
    <location>
        <begin position="1063"/>
        <end position="1136"/>
    </location>
</feature>
<evidence type="ECO:0000256" key="3">
    <source>
        <dbReference type="PROSITE-ProRule" id="PRU00332"/>
    </source>
</evidence>
<feature type="region of interest" description="Disordered" evidence="4">
    <location>
        <begin position="957"/>
        <end position="1051"/>
    </location>
</feature>
<protein>
    <recommendedName>
        <fullName evidence="5">HTH La-type RNA-binding domain-containing protein</fullName>
    </recommendedName>
</protein>
<feature type="compositionally biased region" description="Basic and acidic residues" evidence="4">
    <location>
        <begin position="1246"/>
        <end position="1265"/>
    </location>
</feature>
<feature type="compositionally biased region" description="Low complexity" evidence="4">
    <location>
        <begin position="595"/>
        <end position="607"/>
    </location>
</feature>
<dbReference type="InterPro" id="IPR058699">
    <property type="entry name" value="RRM_LARP4/4B"/>
</dbReference>
<dbReference type="GO" id="GO:0045727">
    <property type="term" value="P:positive regulation of translation"/>
    <property type="evidence" value="ECO:0007669"/>
    <property type="project" value="TreeGrafter"/>
</dbReference>
<dbReference type="AlphaFoldDB" id="A0A8J2NZU9"/>
<evidence type="ECO:0000313" key="7">
    <source>
        <dbReference type="Proteomes" id="UP000708208"/>
    </source>
</evidence>
<feature type="compositionally biased region" description="Low complexity" evidence="4">
    <location>
        <begin position="1013"/>
        <end position="1040"/>
    </location>
</feature>
<feature type="compositionally biased region" description="Polar residues" evidence="4">
    <location>
        <begin position="556"/>
        <end position="582"/>
    </location>
</feature>
<dbReference type="OrthoDB" id="10046764at2759"/>
<sequence>MSAPSYRFEEDPPLHDHCHNHQQHQLLQQQHSTTTTTVTSPSSGCPDDVIAGVTEQPTSTACTLAHIAPANSKSCASRFETGGLPPPGQTDLIPVILKAASIFKPCHLSSVSVSNRDILSGLLHIKCLLKFPKTKLSLFFILLNKSGVDKHLSASGTGTFLVFVCVCFNDVVITIRSVFLSPTFQREFSTTGGRVLMNGEVGSSLGPTGEVTMPSVGLAPPCNVSSGTHLTNTRSLNGLRDGGIMSQEQLALNNEMTELEHREPSPRSMYNDQGQGHNVNAMALSPSNGPNSNEPLPLDQLKRALQTQLEYYFSPENLANDKFLVSQMDSDHYVYVSTLANFNMVKKLTSDLDLITTVLKESKNVQVHADGKRVRPISQRTVVILRGIPEKTPVDEIKALFENENCPKCNSCEFAFNDSWYISFESDEDAQRAHRYLREDVREFKGSPIMARIKSRPTTLLSQGVNVHSLKNGYHPTPAVMSPYISSPFVPVSQGTGPAGTVAASPMYPTGQQVSVPPVFTIPQGFAASFGAQIPWAGYYEVQSPQINQIYSINGIAPQTQPSPNYPKTAQMAPTRQRNSNRMGGGVMGPRRTPNSSSDTMSSNNGNNGSGALGVGSSSAPHNQYNNQRKNNNGAPTPLLGMAPTALPMVSPHTNSHNHNHASIPVNPTTTTVSVNQNGRHHFMNALPQQSVPHSVQETFHHPNSSRYRVDTRPRSSLGSRKGPRRDDEANYEATSAQSVPPSRGIPSTRPLVVVPPMSPQIVQQVMDNSQHLGRINLDLGGSAFPPLPGVTNSSQKNGDSPYEGRLSDVVKGVKNVKLSPNGAVAAEKEDTAGSTTAVPGEIVVSVADHTGSPTHSLSDNSPIREIDIGKKDQVLEPLSSHNCNFESQKNFRDIGVGSADDSHEIRSSQYNPVAVVKGKETADKSTLIETTFLNGDPQPQISGSNKAISIGGPIQASSQLSGVGHRKSVPQASGTKSPTVAKRAVPAFPNAVSPSTSPAVGSEVPYSTKTLSSPVSSPAKSSFSSNQSGVVNRNANAGNPGVGGRGAAGATNTCLAKTQNVDNNQNRASGSPAGPVPAAGSNLNTSDKDAFPIPGYVKNVPMTSKPFSGLTDHSTKENNHRKGNRTDDGEKEKRDVVEVKKIEENHCSSDDRDGPVRLSYAQVAQSGKEKPLALPAQAMQQIPAAAPTGLTSGNTTAASVAGGSPSVQNITEEKKKPFKDAKDMRTSASKVQRGNSNQGAGGGRGDQDRDRSFRRDRQRFGMKR</sequence>
<dbReference type="GO" id="GO:0005829">
    <property type="term" value="C:cytosol"/>
    <property type="evidence" value="ECO:0007669"/>
    <property type="project" value="TreeGrafter"/>
</dbReference>
<dbReference type="PANTHER" id="PTHR22792:SF131">
    <property type="entry name" value="LA-RELATED PROTEIN LARP4B"/>
    <property type="match status" value="1"/>
</dbReference>
<feature type="compositionally biased region" description="Basic and acidic residues" evidence="4">
    <location>
        <begin position="1212"/>
        <end position="1226"/>
    </location>
</feature>
<feature type="domain" description="HTH La-type RNA-binding" evidence="5">
    <location>
        <begin position="295"/>
        <end position="384"/>
    </location>
</feature>
<feature type="region of interest" description="Disordered" evidence="4">
    <location>
        <begin position="1"/>
        <end position="43"/>
    </location>
</feature>
<dbReference type="Pfam" id="PF26088">
    <property type="entry name" value="RRM_LARP4"/>
    <property type="match status" value="1"/>
</dbReference>
<feature type="compositionally biased region" description="Polar residues" evidence="4">
    <location>
        <begin position="1190"/>
        <end position="1199"/>
    </location>
</feature>
<evidence type="ECO:0000256" key="1">
    <source>
        <dbReference type="ARBA" id="ARBA00022553"/>
    </source>
</evidence>
<proteinExistence type="predicted"/>
<feature type="region of interest" description="Disordered" evidence="4">
    <location>
        <begin position="1187"/>
        <end position="1265"/>
    </location>
</feature>